<dbReference type="Gene3D" id="1.10.10.10">
    <property type="entry name" value="Winged helix-like DNA-binding domain superfamily/Winged helix DNA-binding domain"/>
    <property type="match status" value="1"/>
</dbReference>
<dbReference type="SUPFAM" id="SSF52540">
    <property type="entry name" value="P-loop containing nucleoside triphosphate hydrolases"/>
    <property type="match status" value="1"/>
</dbReference>
<feature type="region of interest" description="Disordered" evidence="6">
    <location>
        <begin position="308"/>
        <end position="351"/>
    </location>
</feature>
<dbReference type="GO" id="GO:0005634">
    <property type="term" value="C:nucleus"/>
    <property type="evidence" value="ECO:0007669"/>
    <property type="project" value="TreeGrafter"/>
</dbReference>
<dbReference type="InterPro" id="IPR036388">
    <property type="entry name" value="WH-like_DNA-bd_sf"/>
</dbReference>
<dbReference type="Pfam" id="PF09079">
    <property type="entry name" value="WHD_Cdc6"/>
    <property type="match status" value="1"/>
</dbReference>
<evidence type="ECO:0000256" key="3">
    <source>
        <dbReference type="ARBA" id="ARBA00022771"/>
    </source>
</evidence>
<organism evidence="8 9">
    <name type="scientific">Diacronema lutheri</name>
    <name type="common">Unicellular marine alga</name>
    <name type="synonym">Monochrysis lutheri</name>
    <dbReference type="NCBI Taxonomy" id="2081491"/>
    <lineage>
        <taxon>Eukaryota</taxon>
        <taxon>Haptista</taxon>
        <taxon>Haptophyta</taxon>
        <taxon>Pavlovophyceae</taxon>
        <taxon>Pavlovales</taxon>
        <taxon>Pavlovaceae</taxon>
        <taxon>Diacronema</taxon>
    </lineage>
</organism>
<dbReference type="Proteomes" id="UP000751190">
    <property type="component" value="Unassembled WGS sequence"/>
</dbReference>
<dbReference type="InterPro" id="IPR011011">
    <property type="entry name" value="Znf_FYVE_PHD"/>
</dbReference>
<keyword evidence="4" id="KW-0862">Zinc</keyword>
<dbReference type="EMBL" id="JAGTXO010000006">
    <property type="protein sequence ID" value="KAG8467481.1"/>
    <property type="molecule type" value="Genomic_DNA"/>
</dbReference>
<proteinExistence type="predicted"/>
<evidence type="ECO:0000256" key="1">
    <source>
        <dbReference type="ARBA" id="ARBA00022705"/>
    </source>
</evidence>
<evidence type="ECO:0000259" key="7">
    <source>
        <dbReference type="PROSITE" id="PS50016"/>
    </source>
</evidence>
<evidence type="ECO:0000313" key="8">
    <source>
        <dbReference type="EMBL" id="KAG8467481.1"/>
    </source>
</evidence>
<comment type="caution">
    <text evidence="8">The sequence shown here is derived from an EMBL/GenBank/DDBJ whole genome shotgun (WGS) entry which is preliminary data.</text>
</comment>
<keyword evidence="3 5" id="KW-0863">Zinc-finger</keyword>
<dbReference type="InterPro" id="IPR013083">
    <property type="entry name" value="Znf_RING/FYVE/PHD"/>
</dbReference>
<evidence type="ECO:0000256" key="5">
    <source>
        <dbReference type="PROSITE-ProRule" id="PRU00146"/>
    </source>
</evidence>
<dbReference type="InterPro" id="IPR050311">
    <property type="entry name" value="ORC1/CDC6"/>
</dbReference>
<keyword evidence="1" id="KW-0235">DNA replication</keyword>
<keyword evidence="2" id="KW-0479">Metal-binding</keyword>
<dbReference type="InterPro" id="IPR015163">
    <property type="entry name" value="Cdc6_C"/>
</dbReference>
<dbReference type="PROSITE" id="PS50016">
    <property type="entry name" value="ZF_PHD_2"/>
    <property type="match status" value="1"/>
</dbReference>
<dbReference type="PANTHER" id="PTHR10763:SF26">
    <property type="entry name" value="CELL DIVISION CONTROL PROTEIN 6 HOMOLOG"/>
    <property type="match status" value="1"/>
</dbReference>
<dbReference type="GO" id="GO:0008270">
    <property type="term" value="F:zinc ion binding"/>
    <property type="evidence" value="ECO:0007669"/>
    <property type="project" value="UniProtKB-KW"/>
</dbReference>
<keyword evidence="9" id="KW-1185">Reference proteome</keyword>
<dbReference type="OrthoDB" id="1926878at2759"/>
<evidence type="ECO:0000256" key="4">
    <source>
        <dbReference type="ARBA" id="ARBA00022833"/>
    </source>
</evidence>
<dbReference type="InterPro" id="IPR019787">
    <property type="entry name" value="Znf_PHD-finger"/>
</dbReference>
<dbReference type="GO" id="GO:0033314">
    <property type="term" value="P:mitotic DNA replication checkpoint signaling"/>
    <property type="evidence" value="ECO:0007669"/>
    <property type="project" value="TreeGrafter"/>
</dbReference>
<reference evidence="8" key="1">
    <citation type="submission" date="2021-05" db="EMBL/GenBank/DDBJ databases">
        <title>The genome of the haptophyte Pavlova lutheri (Diacronema luteri, Pavlovales) - a model for lipid biosynthesis in eukaryotic algae.</title>
        <authorList>
            <person name="Hulatt C.J."/>
            <person name="Posewitz M.C."/>
        </authorList>
    </citation>
    <scope>NUCLEOTIDE SEQUENCE</scope>
    <source>
        <strain evidence="8">NIVA-4/92</strain>
    </source>
</reference>
<name>A0A8J6CDV0_DIALT</name>
<gene>
    <name evidence="8" type="ORF">KFE25_000797</name>
</gene>
<protein>
    <recommendedName>
        <fullName evidence="7">PHD-type domain-containing protein</fullName>
    </recommendedName>
</protein>
<dbReference type="Gene3D" id="3.30.40.10">
    <property type="entry name" value="Zinc/RING finger domain, C3HC4 (zinc finger)"/>
    <property type="match status" value="1"/>
</dbReference>
<sequence>MQQFARVTRGREVVSGRPAKAHKARADVDVSCCANAAPDASEGSEGEEVCAVCNSGARAATMLLCDGLGCETAMHIGCVQPPLSAVPRGDWFCPSCDPYADVGPRAQKAWLLSPSAATRAPRADAASDGARSLRPTTVAKAAATLQAAARTAEHAERAQLVRRLRAAARDLHYSSTPEALLCRAAEFTRLREFIGRALETGRGGGLYVSGTPGNGKTVTINLVREQIAREMNLGELPFAPVIFLNAFAFVDSPAELYTAIDSQLAAAAKHGVAGASASSARVAALAHAQRGKARAQAALANLEARFASARPAQPPEPARRGERRVAQRGAQDAPARDDAPPANARVGRADGAARGRPALARARVVVVVVDEIDALYEASGDDVLCRLFEWAALPHSPLVLIGIANAIDLTERMIPALARRGCSPAVLTFPPYAPDDIVAILEERLARAGARPDASAPIVARAALEFCARKVCAASSDARCALDICRGALELALSQIEDDDAGARARAPCDAAVTPAAGARARAGGGVGAGAPAGAAAPLAVVSVPLMAKVVSSLFKSRIVELCASLPQHQQLLMCAAVLHFREAGKPARAAPVGSAPFGASKRPAAGAVGVGGARGPTTLRDLHDAYSSLCRSQAVRPISASEMVPACHALAASGLIHVNAPGPGRPFGHAPAGHGVLDKNVSVAIAPEELALAVQEVRFFRQILATPSAVQY</sequence>
<dbReference type="PANTHER" id="PTHR10763">
    <property type="entry name" value="CELL DIVISION CONTROL PROTEIN 6-RELATED"/>
    <property type="match status" value="1"/>
</dbReference>
<dbReference type="SMART" id="SM00249">
    <property type="entry name" value="PHD"/>
    <property type="match status" value="1"/>
</dbReference>
<dbReference type="AlphaFoldDB" id="A0A8J6CDV0"/>
<dbReference type="GO" id="GO:0006270">
    <property type="term" value="P:DNA replication initiation"/>
    <property type="evidence" value="ECO:0007669"/>
    <property type="project" value="TreeGrafter"/>
</dbReference>
<dbReference type="Gene3D" id="3.40.50.300">
    <property type="entry name" value="P-loop containing nucleotide triphosphate hydrolases"/>
    <property type="match status" value="2"/>
</dbReference>
<dbReference type="OMA" id="TWHENDL"/>
<dbReference type="InterPro" id="IPR001965">
    <property type="entry name" value="Znf_PHD"/>
</dbReference>
<dbReference type="GO" id="GO:0003688">
    <property type="term" value="F:DNA replication origin binding"/>
    <property type="evidence" value="ECO:0007669"/>
    <property type="project" value="TreeGrafter"/>
</dbReference>
<dbReference type="InterPro" id="IPR027417">
    <property type="entry name" value="P-loop_NTPase"/>
</dbReference>
<evidence type="ECO:0000256" key="2">
    <source>
        <dbReference type="ARBA" id="ARBA00022723"/>
    </source>
</evidence>
<dbReference type="Gene3D" id="1.10.8.60">
    <property type="match status" value="1"/>
</dbReference>
<dbReference type="Pfam" id="PF00628">
    <property type="entry name" value="PHD"/>
    <property type="match status" value="1"/>
</dbReference>
<evidence type="ECO:0000256" key="6">
    <source>
        <dbReference type="SAM" id="MobiDB-lite"/>
    </source>
</evidence>
<evidence type="ECO:0000313" key="9">
    <source>
        <dbReference type="Proteomes" id="UP000751190"/>
    </source>
</evidence>
<feature type="domain" description="PHD-type" evidence="7">
    <location>
        <begin position="47"/>
        <end position="99"/>
    </location>
</feature>
<dbReference type="SUPFAM" id="SSF57903">
    <property type="entry name" value="FYVE/PHD zinc finger"/>
    <property type="match status" value="1"/>
</dbReference>
<accession>A0A8J6CDV0</accession>